<comment type="catalytic activity">
    <reaction evidence="1">
        <text>O-phospho-L-threonyl-[protein] + H2O = L-threonyl-[protein] + phosphate</text>
        <dbReference type="Rhea" id="RHEA:47004"/>
        <dbReference type="Rhea" id="RHEA-COMP:11060"/>
        <dbReference type="Rhea" id="RHEA-COMP:11605"/>
        <dbReference type="ChEBI" id="CHEBI:15377"/>
        <dbReference type="ChEBI" id="CHEBI:30013"/>
        <dbReference type="ChEBI" id="CHEBI:43474"/>
        <dbReference type="ChEBI" id="CHEBI:61977"/>
        <dbReference type="EC" id="3.1.3.16"/>
    </reaction>
</comment>
<dbReference type="AlphaFoldDB" id="A0A443PQH6"/>
<evidence type="ECO:0000256" key="1">
    <source>
        <dbReference type="RuleBase" id="RU366020"/>
    </source>
</evidence>
<dbReference type="SMART" id="SM00331">
    <property type="entry name" value="PP2C_SIG"/>
    <property type="match status" value="1"/>
</dbReference>
<keyword evidence="1" id="KW-0460">Magnesium</keyword>
<keyword evidence="1" id="KW-0904">Protein phosphatase</keyword>
<evidence type="ECO:0000256" key="2">
    <source>
        <dbReference type="SAM" id="MobiDB-lite"/>
    </source>
</evidence>
<keyword evidence="1" id="KW-0464">Manganese</keyword>
<proteinExistence type="inferred from homology"/>
<organism evidence="4 5">
    <name type="scientific">Cinnamomum micranthum f. kanehirae</name>
    <dbReference type="NCBI Taxonomy" id="337451"/>
    <lineage>
        <taxon>Eukaryota</taxon>
        <taxon>Viridiplantae</taxon>
        <taxon>Streptophyta</taxon>
        <taxon>Embryophyta</taxon>
        <taxon>Tracheophyta</taxon>
        <taxon>Spermatophyta</taxon>
        <taxon>Magnoliopsida</taxon>
        <taxon>Magnoliidae</taxon>
        <taxon>Laurales</taxon>
        <taxon>Lauraceae</taxon>
        <taxon>Cinnamomum</taxon>
    </lineage>
</organism>
<accession>A0A443PQH6</accession>
<evidence type="ECO:0000259" key="3">
    <source>
        <dbReference type="PROSITE" id="PS51746"/>
    </source>
</evidence>
<dbReference type="InterPro" id="IPR001932">
    <property type="entry name" value="PPM-type_phosphatase-like_dom"/>
</dbReference>
<dbReference type="SMART" id="SM00332">
    <property type="entry name" value="PP2Cc"/>
    <property type="match status" value="1"/>
</dbReference>
<reference evidence="4 5" key="1">
    <citation type="journal article" date="2019" name="Nat. Plants">
        <title>Stout camphor tree genome fills gaps in understanding of flowering plant genome evolution.</title>
        <authorList>
            <person name="Chaw S.M."/>
            <person name="Liu Y.C."/>
            <person name="Wu Y.W."/>
            <person name="Wang H.Y."/>
            <person name="Lin C.I."/>
            <person name="Wu C.S."/>
            <person name="Ke H.M."/>
            <person name="Chang L.Y."/>
            <person name="Hsu C.Y."/>
            <person name="Yang H.T."/>
            <person name="Sudianto E."/>
            <person name="Hsu M.H."/>
            <person name="Wu K.P."/>
            <person name="Wang L.N."/>
            <person name="Leebens-Mack J.H."/>
            <person name="Tsai I.J."/>
        </authorList>
    </citation>
    <scope>NUCLEOTIDE SEQUENCE [LARGE SCALE GENOMIC DNA]</scope>
    <source>
        <strain evidence="5">cv. Chaw 1501</strain>
        <tissue evidence="4">Young leaves</tissue>
    </source>
</reference>
<sequence>MAEPFSTFLDLRSLNSSSSFQSLCVSSNVLPKPYGSTRSSLLARSPRTRTSSSAYRILAKPPPSSDLELVSTIERSDGSVVFRFGSAEEKAEMEFRGGDDAVGVDQKMESEDGAGKDLSVVSEELREIGEVRDRDVEREMISDDVVEKMELDDGREMELSRGSHGDGNIEAEVIENVFAGIPQEQQNLDLETVHSRSAVMQIVETVQEDEFLDSEAEQGGGSVMEFSGILQEEKDLDLESVQSSSPVMEFSETLQEESSLDLVKDQRGGSVMECSGILRKEKNLEHVDLERAQSSYHVMELSETLLEKNNLSLESEQSDGSVTEFIGTLQEENTFDITRNQDGVSVSGFSGILSEEKSPDSEREWSGGSGTTDEVPTVNENSMEAKVNGHVDHGDGKAMKVLNNDLSEPIEKIQVDAAASEEFTPAEIEAIQDVEMTCASVEDSIMHEKTSPSMYLQAESIEGDENNGMNVEVAGSTFIQMPEVETEVNSNGETVISGRRFFLSSGAAMLPHPSKALTGGEDAYFVACTNWFGVADGVGQWSFEGINAGLYSRELMENCAKSVAECQTVPGTGPDQILIQSAAKAYFPGSSTVLVAFFDGQALHVANIGDSGFILIRNGDVFRRSSPMVYEFNFPLQIERGDDPSQLIEHYKIDLEEGDVIVTATDGLFDNLYEEEIASFVSKSLQTKQKPKEMAEFLAVRAQEIGRSASARSPFADAAHEAGYITYSGGKLDDVTVVVSVVQSSSL</sequence>
<feature type="compositionally biased region" description="Low complexity" evidence="2">
    <location>
        <begin position="36"/>
        <end position="52"/>
    </location>
</feature>
<evidence type="ECO:0000313" key="5">
    <source>
        <dbReference type="Proteomes" id="UP000283530"/>
    </source>
</evidence>
<dbReference type="SUPFAM" id="SSF81606">
    <property type="entry name" value="PP2C-like"/>
    <property type="match status" value="1"/>
</dbReference>
<comment type="cofactor">
    <cofactor evidence="1">
        <name>Mn(2+)</name>
        <dbReference type="ChEBI" id="CHEBI:29035"/>
    </cofactor>
</comment>
<dbReference type="EMBL" id="QPKB01000009">
    <property type="protein sequence ID" value="RWR93023.1"/>
    <property type="molecule type" value="Genomic_DNA"/>
</dbReference>
<dbReference type="Gene3D" id="3.60.40.10">
    <property type="entry name" value="PPM-type phosphatase domain"/>
    <property type="match status" value="2"/>
</dbReference>
<feature type="region of interest" description="Disordered" evidence="2">
    <location>
        <begin position="350"/>
        <end position="376"/>
    </location>
</feature>
<feature type="compositionally biased region" description="Basic and acidic residues" evidence="2">
    <location>
        <begin position="354"/>
        <end position="365"/>
    </location>
</feature>
<gene>
    <name evidence="4" type="ORF">CKAN_02225300</name>
</gene>
<dbReference type="Proteomes" id="UP000283530">
    <property type="component" value="Unassembled WGS sequence"/>
</dbReference>
<keyword evidence="1" id="KW-0479">Metal-binding</keyword>
<dbReference type="GO" id="GO:0046872">
    <property type="term" value="F:metal ion binding"/>
    <property type="evidence" value="ECO:0007669"/>
    <property type="project" value="UniProtKB-UniRule"/>
</dbReference>
<comment type="similarity">
    <text evidence="1">Belongs to the PP2C family.</text>
</comment>
<dbReference type="InterPro" id="IPR036457">
    <property type="entry name" value="PPM-type-like_dom_sf"/>
</dbReference>
<comment type="cofactor">
    <cofactor evidence="1">
        <name>Mg(2+)</name>
        <dbReference type="ChEBI" id="CHEBI:18420"/>
    </cofactor>
</comment>
<dbReference type="OrthoDB" id="60843at2759"/>
<dbReference type="PANTHER" id="PTHR12320">
    <property type="entry name" value="PROTEIN PHOSPHATASE 2C"/>
    <property type="match status" value="1"/>
</dbReference>
<dbReference type="PROSITE" id="PS51746">
    <property type="entry name" value="PPM_2"/>
    <property type="match status" value="1"/>
</dbReference>
<feature type="domain" description="PPM-type phosphatase" evidence="3">
    <location>
        <begin position="504"/>
        <end position="742"/>
    </location>
</feature>
<protein>
    <recommendedName>
        <fullName evidence="1">Protein phosphatase</fullName>
        <ecNumber evidence="1">3.1.3.16</ecNumber>
    </recommendedName>
</protein>
<name>A0A443PQH6_9MAGN</name>
<dbReference type="Pfam" id="PF13672">
    <property type="entry name" value="PP2C_2"/>
    <property type="match status" value="1"/>
</dbReference>
<dbReference type="GO" id="GO:0004722">
    <property type="term" value="F:protein serine/threonine phosphatase activity"/>
    <property type="evidence" value="ECO:0007669"/>
    <property type="project" value="UniProtKB-EC"/>
</dbReference>
<keyword evidence="1" id="KW-0378">Hydrolase</keyword>
<dbReference type="PANTHER" id="PTHR12320:SF1">
    <property type="entry name" value="PROTEIN PHOSPHATASE PTC7 HOMOLOG"/>
    <property type="match status" value="1"/>
</dbReference>
<dbReference type="EC" id="3.1.3.16" evidence="1"/>
<evidence type="ECO:0000313" key="4">
    <source>
        <dbReference type="EMBL" id="RWR93023.1"/>
    </source>
</evidence>
<keyword evidence="5" id="KW-1185">Reference proteome</keyword>
<dbReference type="InterPro" id="IPR039123">
    <property type="entry name" value="PPTC7"/>
</dbReference>
<comment type="catalytic activity">
    <reaction evidence="1">
        <text>O-phospho-L-seryl-[protein] + H2O = L-seryl-[protein] + phosphate</text>
        <dbReference type="Rhea" id="RHEA:20629"/>
        <dbReference type="Rhea" id="RHEA-COMP:9863"/>
        <dbReference type="Rhea" id="RHEA-COMP:11604"/>
        <dbReference type="ChEBI" id="CHEBI:15377"/>
        <dbReference type="ChEBI" id="CHEBI:29999"/>
        <dbReference type="ChEBI" id="CHEBI:43474"/>
        <dbReference type="ChEBI" id="CHEBI:83421"/>
        <dbReference type="EC" id="3.1.3.16"/>
    </reaction>
</comment>
<comment type="caution">
    <text evidence="4">The sequence shown here is derived from an EMBL/GenBank/DDBJ whole genome shotgun (WGS) entry which is preliminary data.</text>
</comment>
<feature type="region of interest" description="Disordered" evidence="2">
    <location>
        <begin position="30"/>
        <end position="52"/>
    </location>
</feature>
<dbReference type="STRING" id="337451.A0A443PQH6"/>